<accession>H6QBZ0</accession>
<protein>
    <submittedName>
        <fullName evidence="6">Transcription initiation factor TFIIIB, Brf1 subunit/Transcription initiation factor TFIIB</fullName>
    </submittedName>
</protein>
<keyword evidence="4" id="KW-0863">Zinc-finger</keyword>
<evidence type="ECO:0000256" key="2">
    <source>
        <dbReference type="ARBA" id="ARBA00023015"/>
    </source>
</evidence>
<dbReference type="GO" id="GO:0070897">
    <property type="term" value="P:transcription preinitiation complex assembly"/>
    <property type="evidence" value="ECO:0007669"/>
    <property type="project" value="InterPro"/>
</dbReference>
<keyword evidence="4" id="KW-0479">Metal-binding</keyword>
<dbReference type="Proteomes" id="UP000009062">
    <property type="component" value="Chromosome"/>
</dbReference>
<dbReference type="Pfam" id="PF08271">
    <property type="entry name" value="Zn_Ribbon_TF"/>
    <property type="match status" value="1"/>
</dbReference>
<dbReference type="GO" id="GO:0017025">
    <property type="term" value="F:TBP-class protein binding"/>
    <property type="evidence" value="ECO:0007669"/>
    <property type="project" value="InterPro"/>
</dbReference>
<keyword evidence="7" id="KW-1185">Reference proteome</keyword>
<feature type="domain" description="TFIIB-type" evidence="5">
    <location>
        <begin position="15"/>
        <end position="44"/>
    </location>
</feature>
<dbReference type="KEGG" id="pog:Pogu_2755"/>
<dbReference type="EMBL" id="CP003316">
    <property type="protein sequence ID" value="AFA40782.1"/>
    <property type="molecule type" value="Genomic_DNA"/>
</dbReference>
<dbReference type="Pfam" id="PF00382">
    <property type="entry name" value="TFIIB"/>
    <property type="match status" value="1"/>
</dbReference>
<dbReference type="eggNOG" id="arCOG05559">
    <property type="taxonomic scope" value="Archaea"/>
</dbReference>
<dbReference type="STRING" id="698757.Pogu_2755"/>
<dbReference type="PROSITE" id="PS51134">
    <property type="entry name" value="ZF_TFIIB"/>
    <property type="match status" value="1"/>
</dbReference>
<dbReference type="Gene3D" id="1.10.472.10">
    <property type="entry name" value="Cyclin-like"/>
    <property type="match status" value="1"/>
</dbReference>
<dbReference type="GO" id="GO:0097550">
    <property type="term" value="C:transcription preinitiation complex"/>
    <property type="evidence" value="ECO:0007669"/>
    <property type="project" value="TreeGrafter"/>
</dbReference>
<evidence type="ECO:0000256" key="4">
    <source>
        <dbReference type="PROSITE-ProRule" id="PRU00469"/>
    </source>
</evidence>
<dbReference type="Gene3D" id="2.20.25.10">
    <property type="match status" value="1"/>
</dbReference>
<keyword evidence="3" id="KW-0804">Transcription</keyword>
<proteinExistence type="predicted"/>
<organism evidence="6 7">
    <name type="scientific">Pyrobaculum oguniense (strain DSM 13380 / JCM 10595 / TE7)</name>
    <dbReference type="NCBI Taxonomy" id="698757"/>
    <lineage>
        <taxon>Archaea</taxon>
        <taxon>Thermoproteota</taxon>
        <taxon>Thermoprotei</taxon>
        <taxon>Thermoproteales</taxon>
        <taxon>Thermoproteaceae</taxon>
        <taxon>Pyrobaculum</taxon>
    </lineage>
</organism>
<sequence length="175" mass="19813">MKYTYYTKNQVKYLFVMICPYCKSTNITLADGEYVCRDCGTVLGPEMLPPRLRQVPVPVHKGKIVLTILEKEDKTTIKKRYSELVEHYVAKIATALARKDLEIIALEILRNLDKRVYQGKTPKAIAAALVYLAAERAGIHIYKQTIARILGISKFTIRDTVTRLRGHVASINTSS</sequence>
<gene>
    <name evidence="6" type="ordered locus">Pogu_2755</name>
</gene>
<dbReference type="AlphaFoldDB" id="H6QBZ0"/>
<dbReference type="InterPro" id="IPR013150">
    <property type="entry name" value="TFIIB_cyclin"/>
</dbReference>
<evidence type="ECO:0000256" key="1">
    <source>
        <dbReference type="ARBA" id="ARBA00022737"/>
    </source>
</evidence>
<dbReference type="InterPro" id="IPR013137">
    <property type="entry name" value="Znf_TFIIB"/>
</dbReference>
<evidence type="ECO:0000256" key="3">
    <source>
        <dbReference type="ARBA" id="ARBA00023163"/>
    </source>
</evidence>
<dbReference type="InterPro" id="IPR000812">
    <property type="entry name" value="TFIIB"/>
</dbReference>
<dbReference type="HOGENOM" id="CLU_1656936_0_0_2"/>
<evidence type="ECO:0000313" key="6">
    <source>
        <dbReference type="EMBL" id="AFA40782.1"/>
    </source>
</evidence>
<dbReference type="SUPFAM" id="SSF47954">
    <property type="entry name" value="Cyclin-like"/>
    <property type="match status" value="1"/>
</dbReference>
<keyword evidence="4" id="KW-0862">Zinc</keyword>
<evidence type="ECO:0000259" key="5">
    <source>
        <dbReference type="PROSITE" id="PS51134"/>
    </source>
</evidence>
<keyword evidence="1" id="KW-0677">Repeat</keyword>
<dbReference type="PANTHER" id="PTHR11618:SF13">
    <property type="entry name" value="TRANSCRIPTION INITIATION FACTOR IIB"/>
    <property type="match status" value="1"/>
</dbReference>
<keyword evidence="2" id="KW-0805">Transcription regulation</keyword>
<name>H6QBZ0_PYROT</name>
<dbReference type="InterPro" id="IPR036915">
    <property type="entry name" value="Cyclin-like_sf"/>
</dbReference>
<dbReference type="SUPFAM" id="SSF57783">
    <property type="entry name" value="Zinc beta-ribbon"/>
    <property type="match status" value="1"/>
</dbReference>
<reference evidence="6 7" key="1">
    <citation type="journal article" date="2012" name="Stand. Genomic Sci.">
        <title>Complete genome sequence of Pyrobaculum oguniense.</title>
        <authorList>
            <person name="Bernick D.L."/>
            <person name="Karplus K."/>
            <person name="Lui L.M."/>
            <person name="Coker J.K."/>
            <person name="Murphy J.N."/>
            <person name="Chan P.P."/>
            <person name="Cozen A.E."/>
            <person name="Lowe T.M."/>
        </authorList>
    </citation>
    <scope>NUCLEOTIDE SEQUENCE [LARGE SCALE GENOMIC DNA]</scope>
    <source>
        <strain evidence="6 7">TE7</strain>
    </source>
</reference>
<dbReference type="PANTHER" id="PTHR11618">
    <property type="entry name" value="TRANSCRIPTION INITIATION FACTOR IIB-RELATED"/>
    <property type="match status" value="1"/>
</dbReference>
<dbReference type="GO" id="GO:0008270">
    <property type="term" value="F:zinc ion binding"/>
    <property type="evidence" value="ECO:0007669"/>
    <property type="project" value="UniProtKB-KW"/>
</dbReference>
<evidence type="ECO:0000313" key="7">
    <source>
        <dbReference type="Proteomes" id="UP000009062"/>
    </source>
</evidence>